<dbReference type="EMBL" id="JARKNE010000013">
    <property type="protein sequence ID" value="KAK5771343.1"/>
    <property type="molecule type" value="Genomic_DNA"/>
</dbReference>
<proteinExistence type="predicted"/>
<accession>A0ABR0MDN7</accession>
<sequence>MSLASQCNARPISIGVDWDGGYAMRIRMPYIRARGQGMRQILCFRMVELSYSSVVCSSIAIEKILVVRVPGPCTKLRTRS</sequence>
<protein>
    <submittedName>
        <fullName evidence="1">Uncharacterized protein</fullName>
    </submittedName>
</protein>
<keyword evidence="2" id="KW-1185">Reference proteome</keyword>
<comment type="caution">
    <text evidence="1">The sequence shown here is derived from an EMBL/GenBank/DDBJ whole genome shotgun (WGS) entry which is preliminary data.</text>
</comment>
<evidence type="ECO:0000313" key="2">
    <source>
        <dbReference type="Proteomes" id="UP001358586"/>
    </source>
</evidence>
<reference evidence="1 2" key="1">
    <citation type="submission" date="2023-03" db="EMBL/GenBank/DDBJ databases">
        <title>WGS of Gossypium arboreum.</title>
        <authorList>
            <person name="Yu D."/>
        </authorList>
    </citation>
    <scope>NUCLEOTIDE SEQUENCE [LARGE SCALE GENOMIC DNA]</scope>
    <source>
        <tissue evidence="1">Leaf</tissue>
    </source>
</reference>
<dbReference type="Proteomes" id="UP001358586">
    <property type="component" value="Chromosome 13"/>
</dbReference>
<name>A0ABR0MDN7_GOSAR</name>
<evidence type="ECO:0000313" key="1">
    <source>
        <dbReference type="EMBL" id="KAK5771343.1"/>
    </source>
</evidence>
<organism evidence="1 2">
    <name type="scientific">Gossypium arboreum</name>
    <name type="common">Tree cotton</name>
    <name type="synonym">Gossypium nanking</name>
    <dbReference type="NCBI Taxonomy" id="29729"/>
    <lineage>
        <taxon>Eukaryota</taxon>
        <taxon>Viridiplantae</taxon>
        <taxon>Streptophyta</taxon>
        <taxon>Embryophyta</taxon>
        <taxon>Tracheophyta</taxon>
        <taxon>Spermatophyta</taxon>
        <taxon>Magnoliopsida</taxon>
        <taxon>eudicotyledons</taxon>
        <taxon>Gunneridae</taxon>
        <taxon>Pentapetalae</taxon>
        <taxon>rosids</taxon>
        <taxon>malvids</taxon>
        <taxon>Malvales</taxon>
        <taxon>Malvaceae</taxon>
        <taxon>Malvoideae</taxon>
        <taxon>Gossypium</taxon>
    </lineage>
</organism>
<gene>
    <name evidence="1" type="ORF">PVK06_047542</name>
</gene>